<protein>
    <submittedName>
        <fullName evidence="2">Uncharacterized protein</fullName>
    </submittedName>
</protein>
<comment type="caution">
    <text evidence="2">The sequence shown here is derived from an EMBL/GenBank/DDBJ whole genome shotgun (WGS) entry which is preliminary data.</text>
</comment>
<evidence type="ECO:0000256" key="1">
    <source>
        <dbReference type="SAM" id="MobiDB-lite"/>
    </source>
</evidence>
<gene>
    <name evidence="2" type="ORF">M569_05451</name>
</gene>
<accession>S8E9Y9</accession>
<evidence type="ECO:0000313" key="3">
    <source>
        <dbReference type="Proteomes" id="UP000015453"/>
    </source>
</evidence>
<evidence type="ECO:0000313" key="2">
    <source>
        <dbReference type="EMBL" id="EPS69317.1"/>
    </source>
</evidence>
<dbReference type="AlphaFoldDB" id="S8E9Y9"/>
<name>S8E9Y9_9LAMI</name>
<proteinExistence type="predicted"/>
<dbReference type="EMBL" id="AUSU01002179">
    <property type="protein sequence ID" value="EPS69317.1"/>
    <property type="molecule type" value="Genomic_DNA"/>
</dbReference>
<feature type="region of interest" description="Disordered" evidence="1">
    <location>
        <begin position="30"/>
        <end position="56"/>
    </location>
</feature>
<reference evidence="2 3" key="1">
    <citation type="journal article" date="2013" name="BMC Genomics">
        <title>The miniature genome of a carnivorous plant Genlisea aurea contains a low number of genes and short non-coding sequences.</title>
        <authorList>
            <person name="Leushkin E.V."/>
            <person name="Sutormin R.A."/>
            <person name="Nabieva E.R."/>
            <person name="Penin A.A."/>
            <person name="Kondrashov A.S."/>
            <person name="Logacheva M.D."/>
        </authorList>
    </citation>
    <scope>NUCLEOTIDE SEQUENCE [LARGE SCALE GENOMIC DNA]</scope>
</reference>
<keyword evidence="3" id="KW-1185">Reference proteome</keyword>
<dbReference type="Proteomes" id="UP000015453">
    <property type="component" value="Unassembled WGS sequence"/>
</dbReference>
<organism evidence="2 3">
    <name type="scientific">Genlisea aurea</name>
    <dbReference type="NCBI Taxonomy" id="192259"/>
    <lineage>
        <taxon>Eukaryota</taxon>
        <taxon>Viridiplantae</taxon>
        <taxon>Streptophyta</taxon>
        <taxon>Embryophyta</taxon>
        <taxon>Tracheophyta</taxon>
        <taxon>Spermatophyta</taxon>
        <taxon>Magnoliopsida</taxon>
        <taxon>eudicotyledons</taxon>
        <taxon>Gunneridae</taxon>
        <taxon>Pentapetalae</taxon>
        <taxon>asterids</taxon>
        <taxon>lamiids</taxon>
        <taxon>Lamiales</taxon>
        <taxon>Lentibulariaceae</taxon>
        <taxon>Genlisea</taxon>
    </lineage>
</organism>
<sequence length="56" mass="6463">MRWAMMAVEPEVEGGLDLDVTQMMNGGDMREKEKGVGLKMETSERSDDFGRHDRFR</sequence>